<accession>I3CIR5</accession>
<keyword evidence="2" id="KW-1185">Reference proteome</keyword>
<dbReference type="STRING" id="395493.BegalDRAFT_2667"/>
<sequence length="343" mass="39047">MPDFWQSSGIHLLAVNADGQLTVTDDFLRAYLLRPEMRPLAEASEAEKSLHHALLNNPRLMVEQERIDALTEDVTRENYGYVLRFRDLLLSHPSLEACYLSLFNEDKQQNLSPDQLIPPLFVDQLVHVILRHVLRDTQNPLEVRAAELFFRTQKVSTEQGILLADEELVEMRATLGGYGAVSHLVVGADMTSRSIELDVLTTENAAIYWGRHEKYDTVLNISIDSSGLQAFCRVLEKWINHFYGIATRISPLRAIKDEPWVWHIGLDMDSMQILNDLYQRKNVSDRRLQQLLALFKLEFLDVSMIDPSIGDKPVYLAIAMDNAQCVQIKPQNLLVNLPVAVAS</sequence>
<dbReference type="RefSeq" id="WP_002690737.1">
    <property type="nucleotide sequence ID" value="NZ_JH600070.1"/>
</dbReference>
<dbReference type="InterPro" id="IPR045932">
    <property type="entry name" value="DUF6352"/>
</dbReference>
<evidence type="ECO:0000313" key="1">
    <source>
        <dbReference type="EMBL" id="EIJ43508.1"/>
    </source>
</evidence>
<proteinExistence type="predicted"/>
<dbReference type="OrthoDB" id="7062302at2"/>
<gene>
    <name evidence="1" type="ORF">BegalDRAFT_2667</name>
</gene>
<organism evidence="1 2">
    <name type="scientific">Beggiatoa alba B18LD</name>
    <dbReference type="NCBI Taxonomy" id="395493"/>
    <lineage>
        <taxon>Bacteria</taxon>
        <taxon>Pseudomonadati</taxon>
        <taxon>Pseudomonadota</taxon>
        <taxon>Gammaproteobacteria</taxon>
        <taxon>Thiotrichales</taxon>
        <taxon>Thiotrichaceae</taxon>
        <taxon>Beggiatoa</taxon>
    </lineage>
</organism>
<dbReference type="eggNOG" id="ENOG502Z8AK">
    <property type="taxonomic scope" value="Bacteria"/>
</dbReference>
<dbReference type="HOGENOM" id="CLU_822974_0_0_6"/>
<protein>
    <submittedName>
        <fullName evidence="1">Uncharacterized protein</fullName>
    </submittedName>
</protein>
<dbReference type="AlphaFoldDB" id="I3CIR5"/>
<dbReference type="EMBL" id="JH600070">
    <property type="protein sequence ID" value="EIJ43508.1"/>
    <property type="molecule type" value="Genomic_DNA"/>
</dbReference>
<dbReference type="Pfam" id="PF19879">
    <property type="entry name" value="DUF6352"/>
    <property type="match status" value="1"/>
</dbReference>
<evidence type="ECO:0000313" key="2">
    <source>
        <dbReference type="Proteomes" id="UP000005744"/>
    </source>
</evidence>
<name>I3CIR5_9GAMM</name>
<reference evidence="1 2" key="1">
    <citation type="submission" date="2011-11" db="EMBL/GenBank/DDBJ databases">
        <title>Improved High-Quality Draft sequence of Beggiatoa alba B18lD.</title>
        <authorList>
            <consortium name="US DOE Joint Genome Institute"/>
            <person name="Lucas S."/>
            <person name="Han J."/>
            <person name="Lapidus A."/>
            <person name="Cheng J.-F."/>
            <person name="Goodwin L."/>
            <person name="Pitluck S."/>
            <person name="Peters L."/>
            <person name="Mikhailova N."/>
            <person name="Held B."/>
            <person name="Detter J.C."/>
            <person name="Han C."/>
            <person name="Tapia R."/>
            <person name="Land M."/>
            <person name="Hauser L."/>
            <person name="Kyrpides N."/>
            <person name="Ivanova N."/>
            <person name="Pagani I."/>
            <person name="Samuel K."/>
            <person name="Teske A."/>
            <person name="Mueller J."/>
            <person name="Woyke T."/>
        </authorList>
    </citation>
    <scope>NUCLEOTIDE SEQUENCE [LARGE SCALE GENOMIC DNA]</scope>
    <source>
        <strain evidence="1 2">B18LD</strain>
    </source>
</reference>
<dbReference type="Proteomes" id="UP000005744">
    <property type="component" value="Unassembled WGS sequence"/>
</dbReference>